<dbReference type="InterPro" id="IPR051132">
    <property type="entry name" value="3-5_Exonuclease_domain"/>
</dbReference>
<evidence type="ECO:0000256" key="2">
    <source>
        <dbReference type="ARBA" id="ARBA00022801"/>
    </source>
</evidence>
<organism evidence="6 7">
    <name type="scientific">Puccinia graminis f. sp. tritici</name>
    <dbReference type="NCBI Taxonomy" id="56615"/>
    <lineage>
        <taxon>Eukaryota</taxon>
        <taxon>Fungi</taxon>
        <taxon>Dikarya</taxon>
        <taxon>Basidiomycota</taxon>
        <taxon>Pucciniomycotina</taxon>
        <taxon>Pucciniomycetes</taxon>
        <taxon>Pucciniales</taxon>
        <taxon>Pucciniaceae</taxon>
        <taxon>Puccinia</taxon>
    </lineage>
</organism>
<keyword evidence="7" id="KW-1185">Reference proteome</keyword>
<reference evidence="6 7" key="1">
    <citation type="submission" date="2019-05" db="EMBL/GenBank/DDBJ databases">
        <title>Emergence of the Ug99 lineage of the wheat stem rust pathogen through somatic hybridization.</title>
        <authorList>
            <person name="Li F."/>
            <person name="Upadhyaya N.M."/>
            <person name="Sperschneider J."/>
            <person name="Matny O."/>
            <person name="Nguyen-Phuc H."/>
            <person name="Mago R."/>
            <person name="Raley C."/>
            <person name="Miller M.E."/>
            <person name="Silverstein K.A.T."/>
            <person name="Henningsen E."/>
            <person name="Hirsch C.D."/>
            <person name="Visser B."/>
            <person name="Pretorius Z.A."/>
            <person name="Steffenson B.J."/>
            <person name="Schwessinger B."/>
            <person name="Dodds P.N."/>
            <person name="Figueroa M."/>
        </authorList>
    </citation>
    <scope>NUCLEOTIDE SEQUENCE [LARGE SCALE GENOMIC DNA]</scope>
    <source>
        <strain evidence="6">21-0</strain>
    </source>
</reference>
<feature type="compositionally biased region" description="Pro residues" evidence="3">
    <location>
        <begin position="384"/>
        <end position="394"/>
    </location>
</feature>
<feature type="compositionally biased region" description="Polar residues" evidence="3">
    <location>
        <begin position="402"/>
        <end position="411"/>
    </location>
</feature>
<accession>A0A5B0PYT6</accession>
<dbReference type="AlphaFoldDB" id="A0A5B0PYT6"/>
<dbReference type="CDD" id="cd06141">
    <property type="entry name" value="WRN_exo"/>
    <property type="match status" value="1"/>
</dbReference>
<dbReference type="PANTHER" id="PTHR13620">
    <property type="entry name" value="3-5 EXONUCLEASE"/>
    <property type="match status" value="1"/>
</dbReference>
<dbReference type="OrthoDB" id="2500635at2759"/>
<feature type="compositionally biased region" description="Polar residues" evidence="3">
    <location>
        <begin position="320"/>
        <end position="343"/>
    </location>
</feature>
<dbReference type="EMBL" id="VSWC01000040">
    <property type="protein sequence ID" value="KAA1106007.1"/>
    <property type="molecule type" value="Genomic_DNA"/>
</dbReference>
<evidence type="ECO:0000313" key="7">
    <source>
        <dbReference type="Proteomes" id="UP000324748"/>
    </source>
</evidence>
<feature type="chain" id="PRO_5022771119" description="3'-5' exonuclease domain-containing protein" evidence="4">
    <location>
        <begin position="18"/>
        <end position="1127"/>
    </location>
</feature>
<protein>
    <recommendedName>
        <fullName evidence="5">3'-5' exonuclease domain-containing protein</fullName>
    </recommendedName>
</protein>
<dbReference type="GO" id="GO:0006139">
    <property type="term" value="P:nucleobase-containing compound metabolic process"/>
    <property type="evidence" value="ECO:0007669"/>
    <property type="project" value="InterPro"/>
</dbReference>
<feature type="region of interest" description="Disordered" evidence="3">
    <location>
        <begin position="246"/>
        <end position="352"/>
    </location>
</feature>
<dbReference type="SUPFAM" id="SSF53098">
    <property type="entry name" value="Ribonuclease H-like"/>
    <property type="match status" value="1"/>
</dbReference>
<feature type="signal peptide" evidence="4">
    <location>
        <begin position="1"/>
        <end position="17"/>
    </location>
</feature>
<dbReference type="InterPro" id="IPR012337">
    <property type="entry name" value="RNaseH-like_sf"/>
</dbReference>
<dbReference type="GO" id="GO:0005737">
    <property type="term" value="C:cytoplasm"/>
    <property type="evidence" value="ECO:0007669"/>
    <property type="project" value="TreeGrafter"/>
</dbReference>
<dbReference type="Proteomes" id="UP000324748">
    <property type="component" value="Unassembled WGS sequence"/>
</dbReference>
<feature type="region of interest" description="Disordered" evidence="3">
    <location>
        <begin position="689"/>
        <end position="711"/>
    </location>
</feature>
<keyword evidence="2" id="KW-0378">Hydrolase</keyword>
<feature type="domain" description="3'-5' exonuclease" evidence="5">
    <location>
        <begin position="495"/>
        <end position="662"/>
    </location>
</feature>
<feature type="region of interest" description="Disordered" evidence="3">
    <location>
        <begin position="367"/>
        <end position="436"/>
    </location>
</feature>
<feature type="compositionally biased region" description="Polar residues" evidence="3">
    <location>
        <begin position="270"/>
        <end position="280"/>
    </location>
</feature>
<evidence type="ECO:0000256" key="4">
    <source>
        <dbReference type="SAM" id="SignalP"/>
    </source>
</evidence>
<keyword evidence="1" id="KW-0540">Nuclease</keyword>
<keyword evidence="4" id="KW-0732">Signal</keyword>
<evidence type="ECO:0000256" key="3">
    <source>
        <dbReference type="SAM" id="MobiDB-lite"/>
    </source>
</evidence>
<proteinExistence type="predicted"/>
<dbReference type="GO" id="GO:0008408">
    <property type="term" value="F:3'-5' exonuclease activity"/>
    <property type="evidence" value="ECO:0007669"/>
    <property type="project" value="InterPro"/>
</dbReference>
<dbReference type="InterPro" id="IPR002562">
    <property type="entry name" value="3'-5'_exonuclease_dom"/>
</dbReference>
<name>A0A5B0PYT6_PUCGR</name>
<evidence type="ECO:0000313" key="6">
    <source>
        <dbReference type="EMBL" id="KAA1106007.1"/>
    </source>
</evidence>
<dbReference type="PANTHER" id="PTHR13620:SF104">
    <property type="entry name" value="EXONUCLEASE 3'-5' DOMAIN-CONTAINING PROTEIN 2"/>
    <property type="match status" value="1"/>
</dbReference>
<feature type="compositionally biased region" description="Low complexity" evidence="3">
    <location>
        <begin position="167"/>
        <end position="185"/>
    </location>
</feature>
<dbReference type="GO" id="GO:0005634">
    <property type="term" value="C:nucleus"/>
    <property type="evidence" value="ECO:0007669"/>
    <property type="project" value="TreeGrafter"/>
</dbReference>
<gene>
    <name evidence="6" type="ORF">PGT21_026318</name>
</gene>
<feature type="region of interest" description="Disordered" evidence="3">
    <location>
        <begin position="142"/>
        <end position="224"/>
    </location>
</feature>
<evidence type="ECO:0000256" key="1">
    <source>
        <dbReference type="ARBA" id="ARBA00022722"/>
    </source>
</evidence>
<feature type="compositionally biased region" description="Basic and acidic residues" evidence="3">
    <location>
        <begin position="422"/>
        <end position="436"/>
    </location>
</feature>
<feature type="compositionally biased region" description="Polar residues" evidence="3">
    <location>
        <begin position="986"/>
        <end position="1027"/>
    </location>
</feature>
<dbReference type="Gene3D" id="3.30.420.10">
    <property type="entry name" value="Ribonuclease H-like superfamily/Ribonuclease H"/>
    <property type="match status" value="1"/>
</dbReference>
<feature type="region of interest" description="Disordered" evidence="3">
    <location>
        <begin position="933"/>
        <end position="1035"/>
    </location>
</feature>
<evidence type="ECO:0000259" key="5">
    <source>
        <dbReference type="Pfam" id="PF01612"/>
    </source>
</evidence>
<feature type="compositionally biased region" description="Polar residues" evidence="3">
    <location>
        <begin position="213"/>
        <end position="224"/>
    </location>
</feature>
<dbReference type="Pfam" id="PF01612">
    <property type="entry name" value="DNA_pol_A_exo1"/>
    <property type="match status" value="1"/>
</dbReference>
<comment type="caution">
    <text evidence="6">The sequence shown here is derived from an EMBL/GenBank/DDBJ whole genome shotgun (WGS) entry which is preliminary data.</text>
</comment>
<dbReference type="GO" id="GO:0003676">
    <property type="term" value="F:nucleic acid binding"/>
    <property type="evidence" value="ECO:0007669"/>
    <property type="project" value="InterPro"/>
</dbReference>
<dbReference type="InterPro" id="IPR036397">
    <property type="entry name" value="RNaseH_sf"/>
</dbReference>
<sequence length="1127" mass="123529">MSLILSLLVLLRPPASSISSSWSSQSAVLNDNSLHQVFIKLPSLILRHLSQHALVSLTPQPAAGYYKPANLPGLSHPHPFRHPACLLSYHLKACPLLLTNWVPHLINSKSLSLTCLSFLFPKPTNTTALVHMEIKFIPNDASPAAHPSTSLRKTSSLRDFSRRRAASVDSSDPSDPSSPKSSRFSCAGSGTTAGDIHTRQSSSNEHPLRNELPASSRSDGSKPQKTSYIWRKTLYEYFKADDEPILTPDDEWWLGSNKPYTEKQEPPSGKTRSPKQNVQERSAAEDAATDSLETIASPEAEESPNNECRSALSVELPITQAPSASPTPDSPVKTSPASATFTASDFPDLSSGPVTVREYLSFQLPDGPWKNKNQHSSASGLPPLKSPSRPPPSYPATRFICSISSTTTRTLNHPARSTAAANEKEPKRSEAERREETLKATLPPFKLADPAFSPQKITQCPSEQHPISELPQLIKSLCNDGISLPSGRSELEGGPYVAVAFDMEWTISRVRGHENRTAVIQLGSRSQVLIVQISSDVAWRAQGIMPSCLIDFLVNPQIVKIGVGIRNDGLKLIRDHKLGQKPFLNSFLELSRLVRALGQPDCASGYSRLISLQQIVADHLKVYLPKIDTRTSDWAKPLTATQIDYAASDVIATVRVTMHLFKLFEGRIRKADSGLMILQYIESLEPTFERSAPPAQPPMPVKPKDPEQTSTTEAYSLIKPKGLVPPKTKESVILAKSKLPALPQPKWPGPAPPTKRNHWRVLVPASGPQSVEAKKQWVVQAPTFLGPSVTNLKTKVPPGAQKAWELWYHEGLAINQCVKLIKMSPITFAINLGKMLIHLKLNKLSLDDYYQDRIKARLANPQAFEDLHASLNIPDDIGDEKAEGDCAAEASSGTADGQVALAGSSTCCDGEIRAQEQTEGKDDQVVLPVSEIQPLSSSDDKSAGDVPVIVKSPDQTATSKPVAEELSATSVSDVAAKSRLEGNNEEPVQQVTSWYEETESSLKGDQTSLTVPESEPTSQEIRDQSPTIDADQDGQKAENHDLVVMAGTTTEKEEKKKIGQTKSKNFKIDDAQFLRDKSGHTEPLFSLDEAARIREFNRRKAELIDSFVVGFAVHKRLRTSRNYFQFP</sequence>